<dbReference type="SMART" id="SM00409">
    <property type="entry name" value="IG"/>
    <property type="match status" value="2"/>
</dbReference>
<evidence type="ECO:0000259" key="8">
    <source>
        <dbReference type="PROSITE" id="PS50835"/>
    </source>
</evidence>
<dbReference type="OrthoDB" id="6106100at2759"/>
<keyword evidence="2 6" id="KW-0472">Membrane</keyword>
<keyword evidence="4" id="KW-0325">Glycoprotein</keyword>
<feature type="transmembrane region" description="Helical" evidence="6">
    <location>
        <begin position="221"/>
        <end position="239"/>
    </location>
</feature>
<dbReference type="InterPro" id="IPR003599">
    <property type="entry name" value="Ig_sub"/>
</dbReference>
<dbReference type="Pfam" id="PF07679">
    <property type="entry name" value="I-set"/>
    <property type="match status" value="1"/>
</dbReference>
<organism evidence="9 10">
    <name type="scientific">Callipepla squamata</name>
    <name type="common">Scaled quail</name>
    <dbReference type="NCBI Taxonomy" id="9009"/>
    <lineage>
        <taxon>Eukaryota</taxon>
        <taxon>Metazoa</taxon>
        <taxon>Chordata</taxon>
        <taxon>Craniata</taxon>
        <taxon>Vertebrata</taxon>
        <taxon>Euteleostomi</taxon>
        <taxon>Archelosauria</taxon>
        <taxon>Archosauria</taxon>
        <taxon>Dinosauria</taxon>
        <taxon>Saurischia</taxon>
        <taxon>Theropoda</taxon>
        <taxon>Coelurosauria</taxon>
        <taxon>Aves</taxon>
        <taxon>Neognathae</taxon>
        <taxon>Galloanserae</taxon>
        <taxon>Galliformes</taxon>
        <taxon>Odontophoridae</taxon>
        <taxon>Callipepla</taxon>
    </lineage>
</organism>
<evidence type="ECO:0000256" key="5">
    <source>
        <dbReference type="ARBA" id="ARBA00023319"/>
    </source>
</evidence>
<dbReference type="Pfam" id="PF00047">
    <property type="entry name" value="ig"/>
    <property type="match status" value="1"/>
</dbReference>
<dbReference type="STRING" id="9009.A0A226MW17"/>
<gene>
    <name evidence="9" type="ORF">ASZ78_004488</name>
</gene>
<dbReference type="AlphaFoldDB" id="A0A226MW17"/>
<dbReference type="GO" id="GO:0005911">
    <property type="term" value="C:cell-cell junction"/>
    <property type="evidence" value="ECO:0007669"/>
    <property type="project" value="TreeGrafter"/>
</dbReference>
<evidence type="ECO:0000256" key="1">
    <source>
        <dbReference type="ARBA" id="ARBA00004479"/>
    </source>
</evidence>
<sequence length="262" mass="28776">MAQRSRPAGSRRVQVLVLCFLAHVATGVELSVNNHNDDFTLITSLGSLISLSCLAQNSSQPEELLWYRGDSRVDLKDGNKENVSNICISPVSESDNGVAFTCRLVRDQAVQVSVLLDVRFPPSAGEDESIQIEEGKDVTLICNAKSNPQGQTTWYKNNAILTLKDHYQVYHTSEVFQLSITEVQESDNGTYTCEVKSSCGDSSKNFHLIVEDRKPVIPIEAIIAAAVVVALTVLFGIVAQKEKIFKVKMEREAAGHEALHGE</sequence>
<keyword evidence="3" id="KW-1015">Disulfide bond</keyword>
<evidence type="ECO:0000313" key="10">
    <source>
        <dbReference type="Proteomes" id="UP000198323"/>
    </source>
</evidence>
<dbReference type="GO" id="GO:0098609">
    <property type="term" value="P:cell-cell adhesion"/>
    <property type="evidence" value="ECO:0007669"/>
    <property type="project" value="TreeGrafter"/>
</dbReference>
<evidence type="ECO:0000256" key="4">
    <source>
        <dbReference type="ARBA" id="ARBA00023180"/>
    </source>
</evidence>
<dbReference type="SMART" id="SM00408">
    <property type="entry name" value="IGc2"/>
    <property type="match status" value="1"/>
</dbReference>
<protein>
    <recommendedName>
        <fullName evidence="8">Ig-like domain-containing protein</fullName>
    </recommendedName>
</protein>
<dbReference type="Gene3D" id="2.60.40.10">
    <property type="entry name" value="Immunoglobulins"/>
    <property type="match status" value="2"/>
</dbReference>
<feature type="domain" description="Ig-like" evidence="8">
    <location>
        <begin position="121"/>
        <end position="207"/>
    </location>
</feature>
<dbReference type="GO" id="GO:0050839">
    <property type="term" value="F:cell adhesion molecule binding"/>
    <property type="evidence" value="ECO:0007669"/>
    <property type="project" value="TreeGrafter"/>
</dbReference>
<name>A0A226MW17_CALSU</name>
<comment type="caution">
    <text evidence="9">The sequence shown here is derived from an EMBL/GenBank/DDBJ whole genome shotgun (WGS) entry which is preliminary data.</text>
</comment>
<feature type="signal peptide" evidence="7">
    <location>
        <begin position="1"/>
        <end position="27"/>
    </location>
</feature>
<dbReference type="InterPro" id="IPR036179">
    <property type="entry name" value="Ig-like_dom_sf"/>
</dbReference>
<dbReference type="InterPro" id="IPR013783">
    <property type="entry name" value="Ig-like_fold"/>
</dbReference>
<keyword evidence="6" id="KW-0812">Transmembrane</keyword>
<dbReference type="InterPro" id="IPR003598">
    <property type="entry name" value="Ig_sub2"/>
</dbReference>
<accession>A0A226MW17</accession>
<dbReference type="PANTHER" id="PTHR11640:SF31">
    <property type="entry name" value="IRREGULAR CHIASM C-ROUGHEST PROTEIN-RELATED"/>
    <property type="match status" value="1"/>
</dbReference>
<dbReference type="CDD" id="cd00096">
    <property type="entry name" value="Ig"/>
    <property type="match status" value="1"/>
</dbReference>
<keyword evidence="7" id="KW-0732">Signal</keyword>
<evidence type="ECO:0000256" key="2">
    <source>
        <dbReference type="ARBA" id="ARBA00023136"/>
    </source>
</evidence>
<dbReference type="InterPro" id="IPR051275">
    <property type="entry name" value="Cell_adhesion_signaling"/>
</dbReference>
<comment type="subcellular location">
    <subcellularLocation>
        <location evidence="1">Membrane</location>
        <topology evidence="1">Single-pass type I membrane protein</topology>
    </subcellularLocation>
</comment>
<feature type="domain" description="Ig-like" evidence="8">
    <location>
        <begin position="46"/>
        <end position="113"/>
    </location>
</feature>
<dbReference type="InterPro" id="IPR013098">
    <property type="entry name" value="Ig_I-set"/>
</dbReference>
<evidence type="ECO:0000256" key="6">
    <source>
        <dbReference type="SAM" id="Phobius"/>
    </source>
</evidence>
<keyword evidence="6" id="KW-1133">Transmembrane helix</keyword>
<feature type="chain" id="PRO_5013393648" description="Ig-like domain-containing protein" evidence="7">
    <location>
        <begin position="28"/>
        <end position="262"/>
    </location>
</feature>
<dbReference type="Proteomes" id="UP000198323">
    <property type="component" value="Unassembled WGS sequence"/>
</dbReference>
<evidence type="ECO:0000313" key="9">
    <source>
        <dbReference type="EMBL" id="OXB59515.1"/>
    </source>
</evidence>
<dbReference type="FunFam" id="2.60.40.10:FF:000032">
    <property type="entry name" value="palladin isoform X1"/>
    <property type="match status" value="1"/>
</dbReference>
<dbReference type="GO" id="GO:0005886">
    <property type="term" value="C:plasma membrane"/>
    <property type="evidence" value="ECO:0007669"/>
    <property type="project" value="TreeGrafter"/>
</dbReference>
<evidence type="ECO:0000256" key="7">
    <source>
        <dbReference type="SAM" id="SignalP"/>
    </source>
</evidence>
<keyword evidence="10" id="KW-1185">Reference proteome</keyword>
<proteinExistence type="predicted"/>
<dbReference type="EMBL" id="MCFN01000384">
    <property type="protein sequence ID" value="OXB59515.1"/>
    <property type="molecule type" value="Genomic_DNA"/>
</dbReference>
<dbReference type="InterPro" id="IPR007110">
    <property type="entry name" value="Ig-like_dom"/>
</dbReference>
<dbReference type="PANTHER" id="PTHR11640">
    <property type="entry name" value="NEPHRIN"/>
    <property type="match status" value="1"/>
</dbReference>
<reference evidence="9 10" key="1">
    <citation type="submission" date="2016-07" db="EMBL/GenBank/DDBJ databases">
        <title>Disparate Historic Effective Population Sizes Predicted by Modern Levels of Genome Diversity for the Scaled Quail (Callipepla squamata) and the Northern Bobwhite (Colinus virginianus): Inferences from First and Second Generation Draft Genome Assemblies for Sympatric New World Quail.</title>
        <authorList>
            <person name="Oldeschulte D.L."/>
            <person name="Halley Y.A."/>
            <person name="Bhattarai E.K."/>
            <person name="Brashear W.A."/>
            <person name="Hill J."/>
            <person name="Metz R.P."/>
            <person name="Johnson C.D."/>
            <person name="Rollins D."/>
            <person name="Peterson M.J."/>
            <person name="Bickhart D.M."/>
            <person name="Decker J.E."/>
            <person name="Seabury C.M."/>
        </authorList>
    </citation>
    <scope>NUCLEOTIDE SEQUENCE [LARGE SCALE GENOMIC DNA]</scope>
    <source>
        <strain evidence="9 10">Texas</strain>
        <tissue evidence="9">Leg muscle</tissue>
    </source>
</reference>
<dbReference type="PROSITE" id="PS50835">
    <property type="entry name" value="IG_LIKE"/>
    <property type="match status" value="2"/>
</dbReference>
<evidence type="ECO:0000256" key="3">
    <source>
        <dbReference type="ARBA" id="ARBA00023157"/>
    </source>
</evidence>
<dbReference type="InterPro" id="IPR013151">
    <property type="entry name" value="Immunoglobulin_dom"/>
</dbReference>
<keyword evidence="5" id="KW-0393">Immunoglobulin domain</keyword>
<dbReference type="SUPFAM" id="SSF48726">
    <property type="entry name" value="Immunoglobulin"/>
    <property type="match status" value="2"/>
</dbReference>